<reference evidence="1 2" key="1">
    <citation type="journal article" date="2015" name="Antonie Van Leeuwenhoek">
        <title>Thioclava indica sp. nov., isolated from surface seawater of the Indian Ocean.</title>
        <authorList>
            <person name="Liu Y."/>
            <person name="Lai Q."/>
            <person name="Du J."/>
            <person name="Xu H."/>
            <person name="Jiang L."/>
            <person name="Shao Z."/>
        </authorList>
    </citation>
    <scope>NUCLEOTIDE SEQUENCE [LARGE SCALE GENOMIC DNA]</scope>
    <source>
        <strain evidence="1 2">DT23-4</strain>
    </source>
</reference>
<evidence type="ECO:0000313" key="1">
    <source>
        <dbReference type="EMBL" id="KEO59939.1"/>
    </source>
</evidence>
<dbReference type="AlphaFoldDB" id="A0A074JTY5"/>
<name>A0A074JTY5_9RHOB</name>
<accession>A0A074JTY5</accession>
<protein>
    <submittedName>
        <fullName evidence="1">Uncharacterized protein</fullName>
    </submittedName>
</protein>
<dbReference type="Proteomes" id="UP000027471">
    <property type="component" value="Unassembled WGS sequence"/>
</dbReference>
<dbReference type="STRING" id="1353528.DT23_15035"/>
<dbReference type="EMBL" id="AUNB01000026">
    <property type="protein sequence ID" value="KEO59939.1"/>
    <property type="molecule type" value="Genomic_DNA"/>
</dbReference>
<sequence length="98" mass="10878">MEVLSFQAPLVFRHVRVGDGDVIVPGSRVLKADALERLEQRDTVMDHSQTDLSLHPFIDLRPSLSALGRLGDAFHVARPCRVHRVCPSMAAIVQVHES</sequence>
<organism evidence="1 2">
    <name type="scientific">Thioclava indica</name>
    <dbReference type="NCBI Taxonomy" id="1353528"/>
    <lineage>
        <taxon>Bacteria</taxon>
        <taxon>Pseudomonadati</taxon>
        <taxon>Pseudomonadota</taxon>
        <taxon>Alphaproteobacteria</taxon>
        <taxon>Rhodobacterales</taxon>
        <taxon>Paracoccaceae</taxon>
        <taxon>Thioclava</taxon>
    </lineage>
</organism>
<evidence type="ECO:0000313" key="2">
    <source>
        <dbReference type="Proteomes" id="UP000027471"/>
    </source>
</evidence>
<gene>
    <name evidence="1" type="ORF">DT23_15035</name>
</gene>
<keyword evidence="2" id="KW-1185">Reference proteome</keyword>
<proteinExistence type="predicted"/>
<comment type="caution">
    <text evidence="1">The sequence shown here is derived from an EMBL/GenBank/DDBJ whole genome shotgun (WGS) entry which is preliminary data.</text>
</comment>